<sequence>MTGESNNKAQKEQSKTGQKVKKYRQTNQNPKSLTINSITVSSMTDKCTTD</sequence>
<proteinExistence type="predicted"/>
<accession>A0A0E9RKQ7</accession>
<name>A0A0E9RKQ7_ANGAN</name>
<dbReference type="AlphaFoldDB" id="A0A0E9RKQ7"/>
<evidence type="ECO:0000256" key="1">
    <source>
        <dbReference type="SAM" id="MobiDB-lite"/>
    </source>
</evidence>
<feature type="region of interest" description="Disordered" evidence="1">
    <location>
        <begin position="1"/>
        <end position="50"/>
    </location>
</feature>
<evidence type="ECO:0000313" key="2">
    <source>
        <dbReference type="EMBL" id="JAH29377.1"/>
    </source>
</evidence>
<reference evidence="2" key="1">
    <citation type="submission" date="2014-11" db="EMBL/GenBank/DDBJ databases">
        <authorList>
            <person name="Amaro Gonzalez C."/>
        </authorList>
    </citation>
    <scope>NUCLEOTIDE SEQUENCE</scope>
</reference>
<dbReference type="EMBL" id="GBXM01079200">
    <property type="protein sequence ID" value="JAH29377.1"/>
    <property type="molecule type" value="Transcribed_RNA"/>
</dbReference>
<feature type="compositionally biased region" description="Polar residues" evidence="1">
    <location>
        <begin position="25"/>
        <end position="50"/>
    </location>
</feature>
<reference evidence="2" key="2">
    <citation type="journal article" date="2015" name="Fish Shellfish Immunol.">
        <title>Early steps in the European eel (Anguilla anguilla)-Vibrio vulnificus interaction in the gills: Role of the RtxA13 toxin.</title>
        <authorList>
            <person name="Callol A."/>
            <person name="Pajuelo D."/>
            <person name="Ebbesson L."/>
            <person name="Teles M."/>
            <person name="MacKenzie S."/>
            <person name="Amaro C."/>
        </authorList>
    </citation>
    <scope>NUCLEOTIDE SEQUENCE</scope>
</reference>
<organism evidence="2">
    <name type="scientific">Anguilla anguilla</name>
    <name type="common">European freshwater eel</name>
    <name type="synonym">Muraena anguilla</name>
    <dbReference type="NCBI Taxonomy" id="7936"/>
    <lineage>
        <taxon>Eukaryota</taxon>
        <taxon>Metazoa</taxon>
        <taxon>Chordata</taxon>
        <taxon>Craniata</taxon>
        <taxon>Vertebrata</taxon>
        <taxon>Euteleostomi</taxon>
        <taxon>Actinopterygii</taxon>
        <taxon>Neopterygii</taxon>
        <taxon>Teleostei</taxon>
        <taxon>Anguilliformes</taxon>
        <taxon>Anguillidae</taxon>
        <taxon>Anguilla</taxon>
    </lineage>
</organism>
<protein>
    <submittedName>
        <fullName evidence="2">Uncharacterized protein</fullName>
    </submittedName>
</protein>